<accession>A0A806X4L5</accession>
<evidence type="ECO:0000313" key="1">
    <source>
        <dbReference type="EMBL" id="ALR76680.1"/>
    </source>
</evidence>
<proteinExistence type="predicted"/>
<organism evidence="1 2">
    <name type="scientific">[Enterobacter] lignolyticus</name>
    <dbReference type="NCBI Taxonomy" id="1334193"/>
    <lineage>
        <taxon>Bacteria</taxon>
        <taxon>Pseudomonadati</taxon>
        <taxon>Pseudomonadota</taxon>
        <taxon>Gammaproteobacteria</taxon>
        <taxon>Enterobacterales</taxon>
        <taxon>Enterobacteriaceae</taxon>
        <taxon>Pluralibacter</taxon>
    </lineage>
</organism>
<dbReference type="InterPro" id="IPR017030">
    <property type="entry name" value="Vir_effector_SfrC"/>
</dbReference>
<dbReference type="Pfam" id="PF10139">
    <property type="entry name" value="Virul_Fac"/>
    <property type="match status" value="2"/>
</dbReference>
<evidence type="ECO:0000313" key="2">
    <source>
        <dbReference type="Proteomes" id="UP000069162"/>
    </source>
</evidence>
<name>A0A806X4L5_9ENTR</name>
<protein>
    <submittedName>
        <fullName evidence="1">Virulence effector SrfC</fullName>
    </submittedName>
</protein>
<dbReference type="Proteomes" id="UP000069162">
    <property type="component" value="Chromosome"/>
</dbReference>
<sequence length="713" mass="78909">MSRIQTFIDWTQTTRQVSALFDNDADALLTRLQALNAQQQALQQAQRAPVSIALYGCSQGAKAHLLGALCASGQGRLMVRAGNKTFDYFSHINPGHALTRMALRFSREAAAPDDAFPLRLHLMSETDLVQLFIAHALRQGAVRQVDKAVVAARLNAWQALRQSQPAAGVSREDVAALARFWQGVVPTRQQQFDDALWQQFIQLIPCLDLSARASAWALLWGEQQELTRQWLALAHVLQQCGHAGVLAAPLSLLVDGFALPAEGFLTPEYAPEGEVLAHPLAGENLLSAVSLPIDALALLTRELVLPVENGVLDNVDLIDIPVPEPTDTAPLWASKCHWLLDSYRQRCQPDLLLVCNAATVRAQIPATARRLLQWVDDTQPQQDGALPGLVWAITPQDDRFVHKRNLDEAVQQLIGKPGQRWGTLQALDSSSLQRLIEWLSQATVPAQRQNRLQLQDARLLQQAQRLMSAWKAPANADAAHGRAQAENVVRELQKQAATLGELLEGLLPAQQYFEQLCQAQPPREEKVSALFNDSVDLFALPDDSPRNAAGQQDRGFAAHALWVSYLRQWSRSEDNARRYGVSPQTLQQLADILIVTSYRLELPQQLQAVMLDERASASQLRAIISNYLAWLGYTRVPPQARPASRIAKGSTLFAASAHSTERLTELGENPAHAATRYVYDWLVALFTRACEAPDYRHPLDIPDDARAALNALF</sequence>
<dbReference type="OrthoDB" id="1060501at2"/>
<dbReference type="EMBL" id="CP012871">
    <property type="protein sequence ID" value="ALR76680.1"/>
    <property type="molecule type" value="Genomic_DNA"/>
</dbReference>
<dbReference type="AlphaFoldDB" id="A0A806X4L5"/>
<dbReference type="PIRSF" id="PIRSF034586">
    <property type="entry name" value="Vir_effector_SfrC"/>
    <property type="match status" value="1"/>
</dbReference>
<dbReference type="RefSeq" id="WP_062741151.1">
    <property type="nucleotide sequence ID" value="NZ_CP012871.1"/>
</dbReference>
<dbReference type="KEGG" id="kle:AO703_10330"/>
<reference evidence="2" key="1">
    <citation type="submission" date="2015-10" db="EMBL/GenBank/DDBJ databases">
        <title>Complete Genome Sequencing of Klebsiella sp. strain G5.</title>
        <authorList>
            <person name="Chan K.-G."/>
            <person name="Chen J.-W."/>
        </authorList>
    </citation>
    <scope>NUCLEOTIDE SEQUENCE [LARGE SCALE GENOMIC DNA]</scope>
    <source>
        <strain evidence="2">G5</strain>
    </source>
</reference>
<gene>
    <name evidence="1" type="ORF">AO703_10330</name>
</gene>